<dbReference type="Pfam" id="PF13409">
    <property type="entry name" value="GST_N_2"/>
    <property type="match status" value="1"/>
</dbReference>
<organism evidence="3 4">
    <name type="scientific">Pestalotiopsis fici (strain W106-1 / CGMCC3.15140)</name>
    <dbReference type="NCBI Taxonomy" id="1229662"/>
    <lineage>
        <taxon>Eukaryota</taxon>
        <taxon>Fungi</taxon>
        <taxon>Dikarya</taxon>
        <taxon>Ascomycota</taxon>
        <taxon>Pezizomycotina</taxon>
        <taxon>Sordariomycetes</taxon>
        <taxon>Xylariomycetidae</taxon>
        <taxon>Amphisphaeriales</taxon>
        <taxon>Sporocadaceae</taxon>
        <taxon>Pestalotiopsis</taxon>
    </lineage>
</organism>
<dbReference type="InterPro" id="IPR004045">
    <property type="entry name" value="Glutathione_S-Trfase_N"/>
</dbReference>
<gene>
    <name evidence="3" type="ORF">PFICI_00758</name>
</gene>
<dbReference type="InterPro" id="IPR054416">
    <property type="entry name" value="GST_UstS-like_C"/>
</dbReference>
<keyword evidence="4" id="KW-1185">Reference proteome</keyword>
<evidence type="ECO:0000259" key="2">
    <source>
        <dbReference type="Pfam" id="PF22041"/>
    </source>
</evidence>
<dbReference type="SUPFAM" id="SSF47616">
    <property type="entry name" value="GST C-terminal domain-like"/>
    <property type="match status" value="1"/>
</dbReference>
<dbReference type="GeneID" id="19265771"/>
<dbReference type="EMBL" id="KI912109">
    <property type="protein sequence ID" value="ETS86930.1"/>
    <property type="molecule type" value="Genomic_DNA"/>
</dbReference>
<dbReference type="InterPro" id="IPR036249">
    <property type="entry name" value="Thioredoxin-like_sf"/>
</dbReference>
<feature type="domain" description="Glutathione S-transferase UstS-like C-terminal" evidence="2">
    <location>
        <begin position="131"/>
        <end position="244"/>
    </location>
</feature>
<dbReference type="Gene3D" id="3.40.30.10">
    <property type="entry name" value="Glutaredoxin"/>
    <property type="match status" value="1"/>
</dbReference>
<evidence type="ECO:0000313" key="4">
    <source>
        <dbReference type="Proteomes" id="UP000030651"/>
    </source>
</evidence>
<dbReference type="Pfam" id="PF22041">
    <property type="entry name" value="GST_C_7"/>
    <property type="match status" value="1"/>
</dbReference>
<dbReference type="InParanoid" id="W3XLS8"/>
<dbReference type="HOGENOM" id="CLU_011226_4_0_1"/>
<evidence type="ECO:0000259" key="1">
    <source>
        <dbReference type="Pfam" id="PF13409"/>
    </source>
</evidence>
<dbReference type="KEGG" id="pfy:PFICI_00758"/>
<dbReference type="AlphaFoldDB" id="W3XLS8"/>
<proteinExistence type="predicted"/>
<dbReference type="CDD" id="cd03038">
    <property type="entry name" value="GST_N_etherase_LigE"/>
    <property type="match status" value="1"/>
</dbReference>
<dbReference type="Proteomes" id="UP000030651">
    <property type="component" value="Unassembled WGS sequence"/>
</dbReference>
<dbReference type="eggNOG" id="ENOG502QQN3">
    <property type="taxonomic scope" value="Eukaryota"/>
</dbReference>
<feature type="domain" description="GST N-terminal" evidence="1">
    <location>
        <begin position="23"/>
        <end position="98"/>
    </location>
</feature>
<sequence>MEGDKQIVFYDIASGPPRTCYAPNPWKTRYALNFKGVDYRTAWVEYPEVTRTRMELGVPPCRYHADGSPFYTLPVLRDPSTGALVGDTFDIAVYLDKQYPDRPTLIPPRSIAVFKAFNKQMDALFTSTVLLWCQGIPLNPETAEESKAEFVRRTNGTPYEEITVKGEARRQLLEQSKEKLAELAELFQHPEEPFMEGATATYADFIIGGWLTTMSITLPEGDWTEIKSWHDGRWARLYAGLRRYADVK</sequence>
<reference evidence="4" key="1">
    <citation type="journal article" date="2015" name="BMC Genomics">
        <title>Genomic and transcriptomic analysis of the endophytic fungus Pestalotiopsis fici reveals its lifestyle and high potential for synthesis of natural products.</title>
        <authorList>
            <person name="Wang X."/>
            <person name="Zhang X."/>
            <person name="Liu L."/>
            <person name="Xiang M."/>
            <person name="Wang W."/>
            <person name="Sun X."/>
            <person name="Che Y."/>
            <person name="Guo L."/>
            <person name="Liu G."/>
            <person name="Guo L."/>
            <person name="Wang C."/>
            <person name="Yin W.B."/>
            <person name="Stadler M."/>
            <person name="Zhang X."/>
            <person name="Liu X."/>
        </authorList>
    </citation>
    <scope>NUCLEOTIDE SEQUENCE [LARGE SCALE GENOMIC DNA]</scope>
    <source>
        <strain evidence="4">W106-1 / CGMCC3.15140</strain>
    </source>
</reference>
<dbReference type="OMA" id="WKSRYAL"/>
<dbReference type="InterPro" id="IPR036282">
    <property type="entry name" value="Glutathione-S-Trfase_C_sf"/>
</dbReference>
<dbReference type="Gene3D" id="1.20.1050.10">
    <property type="match status" value="1"/>
</dbReference>
<protein>
    <submittedName>
        <fullName evidence="3">Uncharacterized protein</fullName>
    </submittedName>
</protein>
<dbReference type="SUPFAM" id="SSF52833">
    <property type="entry name" value="Thioredoxin-like"/>
    <property type="match status" value="1"/>
</dbReference>
<dbReference type="RefSeq" id="XP_007827530.1">
    <property type="nucleotide sequence ID" value="XM_007829339.1"/>
</dbReference>
<dbReference type="OrthoDB" id="4951845at2759"/>
<accession>W3XLS8</accession>
<name>W3XLS8_PESFW</name>
<evidence type="ECO:0000313" key="3">
    <source>
        <dbReference type="EMBL" id="ETS86930.1"/>
    </source>
</evidence>